<dbReference type="GO" id="GO:0016787">
    <property type="term" value="F:hydrolase activity"/>
    <property type="evidence" value="ECO:0007669"/>
    <property type="project" value="UniProtKB-KW"/>
</dbReference>
<sequence>MDPSLYKDFTTSRGYVYHYLLSPPKDGSPYLLFLHGFPCTSYDWRHQVPFFISEGYGLIVPDLLGYGGSSKPTDPADFRSTLLTKDLIELVDAENVARVLAIGHDWGSKLVGRLANYFPDRFIGFGFLAIGYWLPSTENNYEKFLALSKESFGYELFGYWSFFSSSSAAKIIEENMESFLRLMHSGDSKAIDDFAPTGALKSYLLQGRTYVSLAPYITEEEKDFRKKQLLDGGMASCLNWYTIMTSGIDAEDNKAVPAENLQITKPVFYGGALKDKVAINAINKKGTVDNCKNTTIHEYASGHWVIWDKKDELNRDLLSWVKKL</sequence>
<evidence type="ECO:0000313" key="5">
    <source>
        <dbReference type="Proteomes" id="UP001175211"/>
    </source>
</evidence>
<name>A0AA39NG00_ARMTA</name>
<dbReference type="InterPro" id="IPR000639">
    <property type="entry name" value="Epox_hydrolase-like"/>
</dbReference>
<gene>
    <name evidence="4" type="ORF">EV420DRAFT_1512124</name>
</gene>
<dbReference type="GeneID" id="85355174"/>
<feature type="domain" description="AB hydrolase-1" evidence="3">
    <location>
        <begin position="30"/>
        <end position="309"/>
    </location>
</feature>
<dbReference type="SUPFAM" id="SSF53474">
    <property type="entry name" value="alpha/beta-Hydrolases"/>
    <property type="match status" value="1"/>
</dbReference>
<dbReference type="InterPro" id="IPR000073">
    <property type="entry name" value="AB_hydrolase_1"/>
</dbReference>
<dbReference type="AlphaFoldDB" id="A0AA39NG00"/>
<organism evidence="4 5">
    <name type="scientific">Armillaria tabescens</name>
    <name type="common">Ringless honey mushroom</name>
    <name type="synonym">Agaricus tabescens</name>
    <dbReference type="NCBI Taxonomy" id="1929756"/>
    <lineage>
        <taxon>Eukaryota</taxon>
        <taxon>Fungi</taxon>
        <taxon>Dikarya</taxon>
        <taxon>Basidiomycota</taxon>
        <taxon>Agaricomycotina</taxon>
        <taxon>Agaricomycetes</taxon>
        <taxon>Agaricomycetidae</taxon>
        <taxon>Agaricales</taxon>
        <taxon>Marasmiineae</taxon>
        <taxon>Physalacriaceae</taxon>
        <taxon>Desarmillaria</taxon>
    </lineage>
</organism>
<reference evidence="4" key="1">
    <citation type="submission" date="2023-06" db="EMBL/GenBank/DDBJ databases">
        <authorList>
            <consortium name="Lawrence Berkeley National Laboratory"/>
            <person name="Ahrendt S."/>
            <person name="Sahu N."/>
            <person name="Indic B."/>
            <person name="Wong-Bajracharya J."/>
            <person name="Merenyi Z."/>
            <person name="Ke H.-M."/>
            <person name="Monk M."/>
            <person name="Kocsube S."/>
            <person name="Drula E."/>
            <person name="Lipzen A."/>
            <person name="Balint B."/>
            <person name="Henrissat B."/>
            <person name="Andreopoulos B."/>
            <person name="Martin F.M."/>
            <person name="Harder C.B."/>
            <person name="Rigling D."/>
            <person name="Ford K.L."/>
            <person name="Foster G.D."/>
            <person name="Pangilinan J."/>
            <person name="Papanicolaou A."/>
            <person name="Barry K."/>
            <person name="LaButti K."/>
            <person name="Viragh M."/>
            <person name="Koriabine M."/>
            <person name="Yan M."/>
            <person name="Riley R."/>
            <person name="Champramary S."/>
            <person name="Plett K.L."/>
            <person name="Tsai I.J."/>
            <person name="Slot J."/>
            <person name="Sipos G."/>
            <person name="Plett J."/>
            <person name="Nagy L.G."/>
            <person name="Grigoriev I.V."/>
        </authorList>
    </citation>
    <scope>NUCLEOTIDE SEQUENCE</scope>
    <source>
        <strain evidence="4">CCBAS 213</strain>
    </source>
</reference>
<dbReference type="Pfam" id="PF00561">
    <property type="entry name" value="Abhydrolase_1"/>
    <property type="match status" value="1"/>
</dbReference>
<comment type="caution">
    <text evidence="4">The sequence shown here is derived from an EMBL/GenBank/DDBJ whole genome shotgun (WGS) entry which is preliminary data.</text>
</comment>
<comment type="similarity">
    <text evidence="2">Belongs to the AB hydrolase superfamily. Epoxide hydrolase family.</text>
</comment>
<dbReference type="Proteomes" id="UP001175211">
    <property type="component" value="Unassembled WGS sequence"/>
</dbReference>
<accession>A0AA39NG00</accession>
<evidence type="ECO:0000313" key="4">
    <source>
        <dbReference type="EMBL" id="KAK0464947.1"/>
    </source>
</evidence>
<dbReference type="Gene3D" id="3.40.50.1820">
    <property type="entry name" value="alpha/beta hydrolase"/>
    <property type="match status" value="1"/>
</dbReference>
<proteinExistence type="inferred from homology"/>
<evidence type="ECO:0000256" key="2">
    <source>
        <dbReference type="ARBA" id="ARBA00038334"/>
    </source>
</evidence>
<dbReference type="EMBL" id="JAUEPS010000005">
    <property type="protein sequence ID" value="KAK0464947.1"/>
    <property type="molecule type" value="Genomic_DNA"/>
</dbReference>
<protein>
    <submittedName>
        <fullName evidence="4">Alpha/Beta hydrolase protein</fullName>
    </submittedName>
</protein>
<evidence type="ECO:0000256" key="1">
    <source>
        <dbReference type="ARBA" id="ARBA00022801"/>
    </source>
</evidence>
<dbReference type="PANTHER" id="PTHR43329">
    <property type="entry name" value="EPOXIDE HYDROLASE"/>
    <property type="match status" value="1"/>
</dbReference>
<keyword evidence="1 4" id="KW-0378">Hydrolase</keyword>
<evidence type="ECO:0000259" key="3">
    <source>
        <dbReference type="Pfam" id="PF00561"/>
    </source>
</evidence>
<keyword evidence="5" id="KW-1185">Reference proteome</keyword>
<dbReference type="InterPro" id="IPR029058">
    <property type="entry name" value="AB_hydrolase_fold"/>
</dbReference>
<dbReference type="RefSeq" id="XP_060335995.1">
    <property type="nucleotide sequence ID" value="XM_060471626.1"/>
</dbReference>
<dbReference type="PRINTS" id="PR00412">
    <property type="entry name" value="EPOXHYDRLASE"/>
</dbReference>